<protein>
    <submittedName>
        <fullName evidence="2">DUF3341 domain-containing protein</fullName>
    </submittedName>
</protein>
<comment type="caution">
    <text evidence="2">The sequence shown here is derived from an EMBL/GenBank/DDBJ whole genome shotgun (WGS) entry which is preliminary data.</text>
</comment>
<dbReference type="InterPro" id="IPR021776">
    <property type="entry name" value="ActD"/>
</dbReference>
<reference evidence="2 3" key="1">
    <citation type="submission" date="2018-12" db="EMBL/GenBank/DDBJ databases">
        <title>Genome Sequence of Candidatus Viridilinea halotolerans isolated from saline sulfide-rich spring.</title>
        <authorList>
            <person name="Grouzdev D.S."/>
            <person name="Burganskaya E.I."/>
            <person name="Krutkina M.S."/>
            <person name="Sukhacheva M.V."/>
            <person name="Gorlenko V.M."/>
        </authorList>
    </citation>
    <scope>NUCLEOTIDE SEQUENCE [LARGE SCALE GENOMIC DNA]</scope>
    <source>
        <strain evidence="2">Chok-6</strain>
    </source>
</reference>
<keyword evidence="1" id="KW-1133">Transmembrane helix</keyword>
<dbReference type="AlphaFoldDB" id="A0A426TY14"/>
<dbReference type="PANTHER" id="PTHR40394">
    <property type="entry name" value="LIPOPROTEIN-RELATED"/>
    <property type="match status" value="1"/>
</dbReference>
<evidence type="ECO:0000313" key="2">
    <source>
        <dbReference type="EMBL" id="RRR70805.1"/>
    </source>
</evidence>
<accession>A0A426TY14</accession>
<evidence type="ECO:0000256" key="1">
    <source>
        <dbReference type="SAM" id="Phobius"/>
    </source>
</evidence>
<keyword evidence="1" id="KW-0472">Membrane</keyword>
<gene>
    <name evidence="2" type="ORF">EI684_12645</name>
</gene>
<feature type="transmembrane region" description="Helical" evidence="1">
    <location>
        <begin position="99"/>
        <end position="125"/>
    </location>
</feature>
<evidence type="ECO:0000313" key="3">
    <source>
        <dbReference type="Proteomes" id="UP000280307"/>
    </source>
</evidence>
<dbReference type="PANTHER" id="PTHR40394:SF2">
    <property type="entry name" value="QUINOL:CYTOCHROME C OXIDOREDUCTASE MEMBRANE PROTEIN"/>
    <property type="match status" value="1"/>
</dbReference>
<feature type="transmembrane region" description="Helical" evidence="1">
    <location>
        <begin position="60"/>
        <end position="79"/>
    </location>
</feature>
<name>A0A426TY14_9CHLR</name>
<dbReference type="EMBL" id="RSAS01000493">
    <property type="protein sequence ID" value="RRR70805.1"/>
    <property type="molecule type" value="Genomic_DNA"/>
</dbReference>
<dbReference type="Proteomes" id="UP000280307">
    <property type="component" value="Unassembled WGS sequence"/>
</dbReference>
<dbReference type="Pfam" id="PF11821">
    <property type="entry name" value="ActD"/>
    <property type="match status" value="1"/>
</dbReference>
<proteinExistence type="predicted"/>
<sequence>MQNRADGIYGVMAEFRDPDELIAAAHAARKAGYTRMDAFSPFPIEEVIEEVAPGNTGVPFLVLVAGLTGAASGFLLQYIGNIVDYPLNIGGRPLDVSNWPAMIPITFEMGILFAAFTAAISMVLLNGLPSPYHPVFNAPRFERASQDAFFLCIEATDPLFDRSQTSSFLRSLGSMQVNEVAE</sequence>
<organism evidence="2 3">
    <name type="scientific">Candidatus Viridilinea halotolerans</name>
    <dbReference type="NCBI Taxonomy" id="2491704"/>
    <lineage>
        <taxon>Bacteria</taxon>
        <taxon>Bacillati</taxon>
        <taxon>Chloroflexota</taxon>
        <taxon>Chloroflexia</taxon>
        <taxon>Chloroflexales</taxon>
        <taxon>Chloroflexineae</taxon>
        <taxon>Oscillochloridaceae</taxon>
        <taxon>Candidatus Viridilinea</taxon>
    </lineage>
</organism>
<keyword evidence="1" id="KW-0812">Transmembrane</keyword>